<dbReference type="Proteomes" id="UP000315700">
    <property type="component" value="Chromosome"/>
</dbReference>
<evidence type="ECO:0008006" key="3">
    <source>
        <dbReference type="Google" id="ProtNLM"/>
    </source>
</evidence>
<accession>A0A517SEC6</accession>
<evidence type="ECO:0000313" key="2">
    <source>
        <dbReference type="Proteomes" id="UP000315700"/>
    </source>
</evidence>
<proteinExistence type="predicted"/>
<dbReference type="Gene3D" id="3.40.50.2000">
    <property type="entry name" value="Glycogen Phosphorylase B"/>
    <property type="match status" value="1"/>
</dbReference>
<gene>
    <name evidence="1" type="ORF">Pan44_25180</name>
</gene>
<reference evidence="1 2" key="1">
    <citation type="submission" date="2019-02" db="EMBL/GenBank/DDBJ databases">
        <title>Deep-cultivation of Planctomycetes and their phenomic and genomic characterization uncovers novel biology.</title>
        <authorList>
            <person name="Wiegand S."/>
            <person name="Jogler M."/>
            <person name="Boedeker C."/>
            <person name="Pinto D."/>
            <person name="Vollmers J."/>
            <person name="Rivas-Marin E."/>
            <person name="Kohn T."/>
            <person name="Peeters S.H."/>
            <person name="Heuer A."/>
            <person name="Rast P."/>
            <person name="Oberbeckmann S."/>
            <person name="Bunk B."/>
            <person name="Jeske O."/>
            <person name="Meyerdierks A."/>
            <person name="Storesund J.E."/>
            <person name="Kallscheuer N."/>
            <person name="Luecker S."/>
            <person name="Lage O.M."/>
            <person name="Pohl T."/>
            <person name="Merkel B.J."/>
            <person name="Hornburger P."/>
            <person name="Mueller R.-W."/>
            <person name="Bruemmer F."/>
            <person name="Labrenz M."/>
            <person name="Spormann A.M."/>
            <person name="Op den Camp H."/>
            <person name="Overmann J."/>
            <person name="Amann R."/>
            <person name="Jetten M.S.M."/>
            <person name="Mascher T."/>
            <person name="Medema M.H."/>
            <person name="Devos D.P."/>
            <person name="Kaster A.-K."/>
            <person name="Ovreas L."/>
            <person name="Rohde M."/>
            <person name="Galperin M.Y."/>
            <person name="Jogler C."/>
        </authorList>
    </citation>
    <scope>NUCLEOTIDE SEQUENCE [LARGE SCALE GENOMIC DNA]</scope>
    <source>
        <strain evidence="1 2">Pan44</strain>
    </source>
</reference>
<dbReference type="KEGG" id="ccos:Pan44_25180"/>
<dbReference type="InParanoid" id="A0A517SEC6"/>
<dbReference type="OrthoDB" id="9802525at2"/>
<evidence type="ECO:0000313" key="1">
    <source>
        <dbReference type="EMBL" id="QDT54485.1"/>
    </source>
</evidence>
<dbReference type="EMBL" id="CP036271">
    <property type="protein sequence ID" value="QDT54485.1"/>
    <property type="molecule type" value="Genomic_DNA"/>
</dbReference>
<dbReference type="RefSeq" id="WP_145030336.1">
    <property type="nucleotide sequence ID" value="NZ_CP036271.1"/>
</dbReference>
<name>A0A517SEC6_9PLAN</name>
<protein>
    <recommendedName>
        <fullName evidence="3">Glycosyl transferases group 1</fullName>
    </recommendedName>
</protein>
<keyword evidence="2" id="KW-1185">Reference proteome</keyword>
<dbReference type="CDD" id="cd01635">
    <property type="entry name" value="Glycosyltransferase_GTB-type"/>
    <property type="match status" value="1"/>
</dbReference>
<dbReference type="AlphaFoldDB" id="A0A517SEC6"/>
<sequence length="345" mass="38385">MQLLETVSAESPSTKSPSQCDVLLLMRGQHHDQPQKSKVPILRLAKAGVTMQVRQVPEDPAAYLEKFQPRILLIGMLCLKPEVVRDLAQRYPQTHFVAVNHSALSHCILAEGLLQKHLDFVQLSKDLSNCWLASPDPRNFPAAHGHPRIVCLPNTCMHLRPAPPVRPIPEVMSAAIICRRDAIKNIPDQISALAIANRVRPFRLLLGVGGTPAQVKTLLDLAASMDLDAEPIGIQPWKDYIRTLETRVDILLHASFTETFCFNAWEAAGRGVPVVCSPAVQWAPQEWCANPSDPRDIARTTLFLAHQLTIRGRSLRERCRKVAQEIGDKNDALYVQTLLRIMATG</sequence>
<dbReference type="SUPFAM" id="SSF53756">
    <property type="entry name" value="UDP-Glycosyltransferase/glycogen phosphorylase"/>
    <property type="match status" value="1"/>
</dbReference>
<organism evidence="1 2">
    <name type="scientific">Caulifigura coniformis</name>
    <dbReference type="NCBI Taxonomy" id="2527983"/>
    <lineage>
        <taxon>Bacteria</taxon>
        <taxon>Pseudomonadati</taxon>
        <taxon>Planctomycetota</taxon>
        <taxon>Planctomycetia</taxon>
        <taxon>Planctomycetales</taxon>
        <taxon>Planctomycetaceae</taxon>
        <taxon>Caulifigura</taxon>
    </lineage>
</organism>